<evidence type="ECO:0000256" key="6">
    <source>
        <dbReference type="ARBA" id="ARBA00023239"/>
    </source>
</evidence>
<dbReference type="NCBIfam" id="NF003793">
    <property type="entry name" value="PRK05382.1"/>
    <property type="match status" value="1"/>
</dbReference>
<keyword evidence="6 7" id="KW-0456">Lyase</keyword>
<dbReference type="GO" id="GO:0005829">
    <property type="term" value="C:cytosol"/>
    <property type="evidence" value="ECO:0007669"/>
    <property type="project" value="TreeGrafter"/>
</dbReference>
<reference evidence="10" key="1">
    <citation type="submission" date="2016-07" db="EMBL/GenBank/DDBJ databases">
        <authorList>
            <person name="Florea S."/>
            <person name="Webb J.S."/>
            <person name="Jaromczyk J."/>
            <person name="Schardl C.L."/>
        </authorList>
    </citation>
    <scope>NUCLEOTIDE SEQUENCE [LARGE SCALE GENOMIC DNA]</scope>
    <source>
        <strain evidence="10">MIT 01-6242</strain>
    </source>
</reference>
<protein>
    <recommendedName>
        <fullName evidence="3 7">Chorismate synthase</fullName>
        <shortName evidence="7">CS</shortName>
        <ecNumber evidence="3 7">4.2.3.5</ecNumber>
    </recommendedName>
    <alternativeName>
        <fullName evidence="7">5-enolpyruvylshikimate-3-phosphate phospholyase</fullName>
    </alternativeName>
</protein>
<dbReference type="GO" id="GO:0008652">
    <property type="term" value="P:amino acid biosynthetic process"/>
    <property type="evidence" value="ECO:0007669"/>
    <property type="project" value="UniProtKB-KW"/>
</dbReference>
<dbReference type="GO" id="GO:0009423">
    <property type="term" value="P:chorismate biosynthetic process"/>
    <property type="evidence" value="ECO:0007669"/>
    <property type="project" value="UniProtKB-UniRule"/>
</dbReference>
<dbReference type="InterPro" id="IPR020541">
    <property type="entry name" value="Chorismate_synthase_CS"/>
</dbReference>
<comment type="pathway">
    <text evidence="1 7 8">Metabolic intermediate biosynthesis; chorismate biosynthesis; chorismate from D-erythrose 4-phosphate and phosphoenolpyruvate: step 7/7.</text>
</comment>
<dbReference type="Proteomes" id="UP000092884">
    <property type="component" value="Chromosome"/>
</dbReference>
<sequence>MNTFGYYLRLTTFGESHGVCVGGVLDGVPSGLGLDWAKINDLLERRKGGRSHFVTQRKEKDEVEILSGVFEGKTTGAPIAFLIKNADCKSSDYEQMRECLRPSHADFTYFQKYGHYDYRGGGRSSARESVVRVVASGIIEPILKSRGIEVYSGVCGIGGIEDEELDFDFASKSEICSITPKREAEQIELLQEVRQSQDSIGGVVALCARGDLLGLGEPLYRKLDGALAEAMMGINGVKAVEIGKGIKASQMRGSAYNDLQNRDGFLSNHSGGILGGIGNGEELVMRVHFKPTASIFLPQKTINRLGEEVVLRLKGRHDPCIAIRGSVVAESMMRLVLAEMILGQNNFEI</sequence>
<evidence type="ECO:0000256" key="5">
    <source>
        <dbReference type="ARBA" id="ARBA00023141"/>
    </source>
</evidence>
<dbReference type="AlphaFoldDB" id="A0A1B1U6H4"/>
<dbReference type="GO" id="GO:0010181">
    <property type="term" value="F:FMN binding"/>
    <property type="evidence" value="ECO:0007669"/>
    <property type="project" value="TreeGrafter"/>
</dbReference>
<accession>A0A1B1U6H4</accession>
<keyword evidence="7" id="KW-0521">NADP</keyword>
<name>A0A1B1U6H4_9HELI</name>
<dbReference type="PROSITE" id="PS00787">
    <property type="entry name" value="CHORISMATE_SYNTHASE_1"/>
    <property type="match status" value="1"/>
</dbReference>
<comment type="similarity">
    <text evidence="2 7 8">Belongs to the chorismate synthase family.</text>
</comment>
<evidence type="ECO:0000256" key="3">
    <source>
        <dbReference type="ARBA" id="ARBA00013036"/>
    </source>
</evidence>
<keyword evidence="7" id="KW-0285">Flavoprotein</keyword>
<keyword evidence="7" id="KW-0274">FAD</keyword>
<evidence type="ECO:0000256" key="7">
    <source>
        <dbReference type="HAMAP-Rule" id="MF_00300"/>
    </source>
</evidence>
<dbReference type="Pfam" id="PF01264">
    <property type="entry name" value="Chorismate_synt"/>
    <property type="match status" value="1"/>
</dbReference>
<comment type="caution">
    <text evidence="7">Lacks conserved residue(s) required for the propagation of feature annotation.</text>
</comment>
<dbReference type="RefSeq" id="WP_066340991.1">
    <property type="nucleotide sequence ID" value="NZ_CP016503.1"/>
</dbReference>
<dbReference type="EC" id="4.2.3.5" evidence="3 7"/>
<dbReference type="NCBIfam" id="TIGR00033">
    <property type="entry name" value="aroC"/>
    <property type="match status" value="1"/>
</dbReference>
<evidence type="ECO:0000256" key="4">
    <source>
        <dbReference type="ARBA" id="ARBA00022605"/>
    </source>
</evidence>
<feature type="binding site" evidence="7">
    <location>
        <begin position="290"/>
        <end position="294"/>
    </location>
    <ligand>
        <name>FMN</name>
        <dbReference type="ChEBI" id="CHEBI:58210"/>
    </ligand>
</feature>
<dbReference type="CDD" id="cd07304">
    <property type="entry name" value="Chorismate_synthase"/>
    <property type="match status" value="1"/>
</dbReference>
<comment type="cofactor">
    <cofactor evidence="7 8">
        <name>FMNH2</name>
        <dbReference type="ChEBI" id="CHEBI:57618"/>
    </cofactor>
    <text evidence="7 8">Reduced FMN (FMNH(2)).</text>
</comment>
<dbReference type="PANTHER" id="PTHR21085:SF0">
    <property type="entry name" value="CHORISMATE SYNTHASE"/>
    <property type="match status" value="1"/>
</dbReference>
<dbReference type="Gene3D" id="3.60.150.10">
    <property type="entry name" value="Chorismate synthase AroC"/>
    <property type="match status" value="1"/>
</dbReference>
<evidence type="ECO:0000256" key="1">
    <source>
        <dbReference type="ARBA" id="ARBA00005044"/>
    </source>
</evidence>
<dbReference type="PIRSF" id="PIRSF001456">
    <property type="entry name" value="Chorismate_synth"/>
    <property type="match status" value="1"/>
</dbReference>
<comment type="subunit">
    <text evidence="7">Homotetramer.</text>
</comment>
<organism evidence="9 10">
    <name type="scientific">Helicobacter enhydrae</name>
    <dbReference type="NCBI Taxonomy" id="222136"/>
    <lineage>
        <taxon>Bacteria</taxon>
        <taxon>Pseudomonadati</taxon>
        <taxon>Campylobacterota</taxon>
        <taxon>Epsilonproteobacteria</taxon>
        <taxon>Campylobacterales</taxon>
        <taxon>Helicobacteraceae</taxon>
        <taxon>Helicobacter</taxon>
    </lineage>
</organism>
<comment type="catalytic activity">
    <reaction evidence="7 8">
        <text>5-O-(1-carboxyvinyl)-3-phosphoshikimate = chorismate + phosphate</text>
        <dbReference type="Rhea" id="RHEA:21020"/>
        <dbReference type="ChEBI" id="CHEBI:29748"/>
        <dbReference type="ChEBI" id="CHEBI:43474"/>
        <dbReference type="ChEBI" id="CHEBI:57701"/>
        <dbReference type="EC" id="4.2.3.5"/>
    </reaction>
</comment>
<evidence type="ECO:0000256" key="2">
    <source>
        <dbReference type="ARBA" id="ARBA00008014"/>
    </source>
</evidence>
<evidence type="ECO:0000256" key="8">
    <source>
        <dbReference type="RuleBase" id="RU000605"/>
    </source>
</evidence>
<dbReference type="KEGG" id="het:BBW65_05885"/>
<keyword evidence="5 7" id="KW-0057">Aromatic amino acid biosynthesis</keyword>
<feature type="binding site" evidence="7">
    <location>
        <position position="316"/>
    </location>
    <ligand>
        <name>FMN</name>
        <dbReference type="ChEBI" id="CHEBI:58210"/>
    </ligand>
</feature>
<evidence type="ECO:0000313" key="9">
    <source>
        <dbReference type="EMBL" id="ANV98358.1"/>
    </source>
</evidence>
<feature type="binding site" evidence="7">
    <location>
        <begin position="123"/>
        <end position="125"/>
    </location>
    <ligand>
        <name>FMN</name>
        <dbReference type="ChEBI" id="CHEBI:58210"/>
    </ligand>
</feature>
<dbReference type="EMBL" id="CP016503">
    <property type="protein sequence ID" value="ANV98358.1"/>
    <property type="molecule type" value="Genomic_DNA"/>
</dbReference>
<dbReference type="PANTHER" id="PTHR21085">
    <property type="entry name" value="CHORISMATE SYNTHASE"/>
    <property type="match status" value="1"/>
</dbReference>
<dbReference type="InterPro" id="IPR035904">
    <property type="entry name" value="Chorismate_synth_AroC_sf"/>
</dbReference>
<feature type="binding site" evidence="7">
    <location>
        <begin position="235"/>
        <end position="236"/>
    </location>
    <ligand>
        <name>FMN</name>
        <dbReference type="ChEBI" id="CHEBI:58210"/>
    </ligand>
</feature>
<dbReference type="InterPro" id="IPR000453">
    <property type="entry name" value="Chorismate_synth"/>
</dbReference>
<keyword evidence="7" id="KW-0288">FMN</keyword>
<dbReference type="HAMAP" id="MF_00300">
    <property type="entry name" value="Chorismate_synth"/>
    <property type="match status" value="1"/>
</dbReference>
<keyword evidence="10" id="KW-1185">Reference proteome</keyword>
<evidence type="ECO:0000313" key="10">
    <source>
        <dbReference type="Proteomes" id="UP000092884"/>
    </source>
</evidence>
<feature type="binding site" evidence="7">
    <location>
        <position position="275"/>
    </location>
    <ligand>
        <name>FMN</name>
        <dbReference type="ChEBI" id="CHEBI:58210"/>
    </ligand>
</feature>
<proteinExistence type="inferred from homology"/>
<dbReference type="PROSITE" id="PS00789">
    <property type="entry name" value="CHORISMATE_SYNTHASE_3"/>
    <property type="match status" value="1"/>
</dbReference>
<comment type="function">
    <text evidence="7">Catalyzes the anti-1,4-elimination of the C-3 phosphate and the C-6 proR hydrogen from 5-enolpyruvylshikimate-3-phosphate (EPSP) to yield chorismate, which is the branch point compound that serves as the starting substrate for the three terminal pathways of aromatic amino acid biosynthesis. This reaction introduces a second double bond into the aromatic ring system.</text>
</comment>
<dbReference type="OrthoDB" id="9771806at2"/>
<feature type="binding site" evidence="7">
    <location>
        <position position="46"/>
    </location>
    <ligand>
        <name>NADP(+)</name>
        <dbReference type="ChEBI" id="CHEBI:58349"/>
    </ligand>
</feature>
<dbReference type="SUPFAM" id="SSF103263">
    <property type="entry name" value="Chorismate synthase, AroC"/>
    <property type="match status" value="1"/>
</dbReference>
<gene>
    <name evidence="7" type="primary">aroC</name>
    <name evidence="9" type="ORF">BBW65_05885</name>
</gene>
<dbReference type="UniPathway" id="UPA00053">
    <property type="reaction ID" value="UER00090"/>
</dbReference>
<dbReference type="GO" id="GO:0009073">
    <property type="term" value="P:aromatic amino acid family biosynthetic process"/>
    <property type="evidence" value="ECO:0007669"/>
    <property type="project" value="UniProtKB-KW"/>
</dbReference>
<keyword evidence="4 7" id="KW-0028">Amino-acid biosynthesis</keyword>
<dbReference type="STRING" id="222136.BBW65_05885"/>
<dbReference type="GO" id="GO:0004107">
    <property type="term" value="F:chorismate synthase activity"/>
    <property type="evidence" value="ECO:0007669"/>
    <property type="project" value="UniProtKB-UniRule"/>
</dbReference>